<dbReference type="KEGG" id="mmas:MYMAC_007068"/>
<feature type="compositionally biased region" description="Low complexity" evidence="1">
    <location>
        <begin position="149"/>
        <end position="168"/>
    </location>
</feature>
<protein>
    <submittedName>
        <fullName evidence="2">Uncharacterized protein</fullName>
    </submittedName>
</protein>
<feature type="compositionally biased region" description="Polar residues" evidence="1">
    <location>
        <begin position="196"/>
        <end position="207"/>
    </location>
</feature>
<feature type="compositionally biased region" description="Low complexity" evidence="1">
    <location>
        <begin position="47"/>
        <end position="61"/>
    </location>
</feature>
<dbReference type="EMBL" id="CP022203">
    <property type="protein sequence ID" value="ATB51405.1"/>
    <property type="molecule type" value="Genomic_DNA"/>
</dbReference>
<proteinExistence type="predicted"/>
<dbReference type="AlphaFoldDB" id="A0A286NW60"/>
<name>A0A286NW60_9BACT</name>
<feature type="region of interest" description="Disordered" evidence="1">
    <location>
        <begin position="130"/>
        <end position="207"/>
    </location>
</feature>
<reference evidence="2 3" key="1">
    <citation type="submission" date="2017-06" db="EMBL/GenBank/DDBJ databases">
        <title>Sequencing and comparative analysis of myxobacterial genomes.</title>
        <authorList>
            <person name="Rupp O."/>
            <person name="Goesmann A."/>
            <person name="Sogaard-Andersen L."/>
        </authorList>
    </citation>
    <scope>NUCLEOTIDE SEQUENCE [LARGE SCALE GENOMIC DNA]</scope>
    <source>
        <strain evidence="2 3">DSM 14697</strain>
    </source>
</reference>
<gene>
    <name evidence="2" type="ORF">MYMAC_007068</name>
</gene>
<evidence type="ECO:0000256" key="1">
    <source>
        <dbReference type="SAM" id="MobiDB-lite"/>
    </source>
</evidence>
<dbReference type="Proteomes" id="UP000217343">
    <property type="component" value="Chromosome"/>
</dbReference>
<organism evidence="2 3">
    <name type="scientific">Corallococcus macrosporus DSM 14697</name>
    <dbReference type="NCBI Taxonomy" id="1189310"/>
    <lineage>
        <taxon>Bacteria</taxon>
        <taxon>Pseudomonadati</taxon>
        <taxon>Myxococcota</taxon>
        <taxon>Myxococcia</taxon>
        <taxon>Myxococcales</taxon>
        <taxon>Cystobacterineae</taxon>
        <taxon>Myxococcaceae</taxon>
        <taxon>Corallococcus</taxon>
    </lineage>
</organism>
<dbReference type="RefSeq" id="WP_239989223.1">
    <property type="nucleotide sequence ID" value="NZ_CP022203.1"/>
</dbReference>
<feature type="region of interest" description="Disordered" evidence="1">
    <location>
        <begin position="47"/>
        <end position="68"/>
    </location>
</feature>
<feature type="compositionally biased region" description="Gly residues" evidence="1">
    <location>
        <begin position="130"/>
        <end position="148"/>
    </location>
</feature>
<evidence type="ECO:0000313" key="2">
    <source>
        <dbReference type="EMBL" id="ATB51405.1"/>
    </source>
</evidence>
<sequence>MSEQGYPVTVAVRRPDGRVEQVRVGTAFKSGEGFTLTLGEMSIGGTPDAAAPVARRSAPASSGGGGGGDGMVFPNYGRSKGAPIVGASMGDLEFYANGARRTLNDASKSRWHDKERQLLAAIEAEIARQQGGGAGGGGDAGYGGGGRGATAAAATAATTSLRRTTTTTSRSETPRPGEWPPRANGRPSRLVDFRTRVSSVLQARDSQ</sequence>
<accession>A0A286NW60</accession>
<keyword evidence="3" id="KW-1185">Reference proteome</keyword>
<evidence type="ECO:0000313" key="3">
    <source>
        <dbReference type="Proteomes" id="UP000217343"/>
    </source>
</evidence>